<organism evidence="15 16">
    <name type="scientific">Zymomonas mobilis</name>
    <dbReference type="NCBI Taxonomy" id="542"/>
    <lineage>
        <taxon>Bacteria</taxon>
        <taxon>Pseudomonadati</taxon>
        <taxon>Pseudomonadota</taxon>
        <taxon>Alphaproteobacteria</taxon>
        <taxon>Sphingomonadales</taxon>
        <taxon>Zymomonadaceae</taxon>
        <taxon>Zymomonas</taxon>
    </lineage>
</organism>
<keyword evidence="11 13" id="KW-1133">Transmembrane helix</keyword>
<dbReference type="OrthoDB" id="9795390at2"/>
<dbReference type="AlphaFoldDB" id="A0A542W1X4"/>
<evidence type="ECO:0000256" key="5">
    <source>
        <dbReference type="ARBA" id="ARBA00022679"/>
    </source>
</evidence>
<dbReference type="EMBL" id="VFOF01000001">
    <property type="protein sequence ID" value="TQL17563.1"/>
    <property type="molecule type" value="Genomic_DNA"/>
</dbReference>
<dbReference type="NCBIfam" id="TIGR01982">
    <property type="entry name" value="UbiB"/>
    <property type="match status" value="1"/>
</dbReference>
<dbReference type="GO" id="GO:0006744">
    <property type="term" value="P:ubiquinone biosynthetic process"/>
    <property type="evidence" value="ECO:0007669"/>
    <property type="project" value="UniProtKB-UniPathway"/>
</dbReference>
<dbReference type="GO" id="GO:0005524">
    <property type="term" value="F:ATP binding"/>
    <property type="evidence" value="ECO:0007669"/>
    <property type="project" value="UniProtKB-KW"/>
</dbReference>
<dbReference type="InterPro" id="IPR050154">
    <property type="entry name" value="UbiB_kinase"/>
</dbReference>
<dbReference type="Pfam" id="PF03109">
    <property type="entry name" value="ABC1"/>
    <property type="match status" value="1"/>
</dbReference>
<feature type="transmembrane region" description="Helical" evidence="13">
    <location>
        <begin position="490"/>
        <end position="511"/>
    </location>
</feature>
<keyword evidence="9" id="KW-0418">Kinase</keyword>
<dbReference type="InterPro" id="IPR045308">
    <property type="entry name" value="UbiB_bact"/>
</dbReference>
<proteinExistence type="inferred from homology"/>
<evidence type="ECO:0000256" key="1">
    <source>
        <dbReference type="ARBA" id="ARBA00005020"/>
    </source>
</evidence>
<evidence type="ECO:0000256" key="2">
    <source>
        <dbReference type="ARBA" id="ARBA00009670"/>
    </source>
</evidence>
<keyword evidence="10" id="KW-0067">ATP-binding</keyword>
<name>A0A542W1X4_ZYMMB</name>
<accession>A0A542W1X4</accession>
<dbReference type="Proteomes" id="UP000316887">
    <property type="component" value="Unassembled WGS sequence"/>
</dbReference>
<feature type="domain" description="Protein kinase" evidence="14">
    <location>
        <begin position="122"/>
        <end position="515"/>
    </location>
</feature>
<keyword evidence="4" id="KW-0997">Cell inner membrane</keyword>
<reference evidence="15 16" key="1">
    <citation type="submission" date="2019-06" db="EMBL/GenBank/DDBJ databases">
        <title>Genome sequencing of Zymomonas mobilis strains for genetic engineering and biofuel applications.</title>
        <authorList>
            <person name="Teravest M."/>
        </authorList>
    </citation>
    <scope>NUCLEOTIDE SEQUENCE [LARGE SCALE GENOMIC DNA]</scope>
    <source>
        <strain evidence="15 16">AN0101</strain>
    </source>
</reference>
<dbReference type="PANTHER" id="PTHR10566">
    <property type="entry name" value="CHAPERONE-ACTIVITY OF BC1 COMPLEX CABC1 -RELATED"/>
    <property type="match status" value="1"/>
</dbReference>
<comment type="caution">
    <text evidence="15">The sequence shown here is derived from an EMBL/GenBank/DDBJ whole genome shotgun (WGS) entry which is preliminary data.</text>
</comment>
<keyword evidence="12 13" id="KW-0472">Membrane</keyword>
<evidence type="ECO:0000256" key="3">
    <source>
        <dbReference type="ARBA" id="ARBA00022475"/>
    </source>
</evidence>
<comment type="similarity">
    <text evidence="2">Belongs to the protein kinase superfamily. ADCK protein kinase family.</text>
</comment>
<keyword evidence="6" id="KW-0831">Ubiquinone biosynthesis</keyword>
<evidence type="ECO:0000313" key="16">
    <source>
        <dbReference type="Proteomes" id="UP000316887"/>
    </source>
</evidence>
<dbReference type="PANTHER" id="PTHR10566:SF113">
    <property type="entry name" value="PROTEIN ACTIVITY OF BC1 COMPLEX KINASE 7, CHLOROPLASTIC"/>
    <property type="match status" value="1"/>
</dbReference>
<dbReference type="SUPFAM" id="SSF56112">
    <property type="entry name" value="Protein kinase-like (PK-like)"/>
    <property type="match status" value="1"/>
</dbReference>
<evidence type="ECO:0000256" key="10">
    <source>
        <dbReference type="ARBA" id="ARBA00022840"/>
    </source>
</evidence>
<evidence type="ECO:0000256" key="8">
    <source>
        <dbReference type="ARBA" id="ARBA00022741"/>
    </source>
</evidence>
<dbReference type="GO" id="GO:0004672">
    <property type="term" value="F:protein kinase activity"/>
    <property type="evidence" value="ECO:0007669"/>
    <property type="project" value="InterPro"/>
</dbReference>
<dbReference type="InterPro" id="IPR004147">
    <property type="entry name" value="ABC1_dom"/>
</dbReference>
<sequence length="515" mass="58130">MTLAAVHLYRLFSWSRILSKHGVLKPAEKATIIPASLRFAMRLTRLGSKVPTPPDYASAFVALGPAAIKFGQTLATRPDLIGEDTANRLSCLQDSVLPVPFEDIRKVIEDSLGCSIETSFRFFNEIPIGSASIAQVYQAETHEGTTVAVKVLRPGIKQAFQKATETYEWAADKIESLNDEFTRLRPKLVVKTFRQWTVRELDLRREAASASELAENMAAEPNFKVPEIDWSRTSQSIMTMQWIDGIKLSDRQKLIDAGYDLKSLAQCLVHSFLRQAIADGFFHADLHHGNLFVLKDGSLAVVDFGIMGRIDRKARRWLAEILYGLITGNYARIAEIHFEAGYVPQHHSMAEFTTALRAIGEPIRGLSVSDISISHMLDGLFAITREFDMPTQPHLLLLQKTMVVVEGVATSLHPEINLWDTAEPFVKEWLRAELGPEAHIAEQFHKTMRSIKRIPELIDRIDQYYPPMTVEDTLYPSSEKIVVKPNLDRYVFSLILIAFIVGLIIGHYQFFNPHF</sequence>
<evidence type="ECO:0000256" key="9">
    <source>
        <dbReference type="ARBA" id="ARBA00022777"/>
    </source>
</evidence>
<gene>
    <name evidence="15" type="ORF">FBY58_1155</name>
</gene>
<keyword evidence="8" id="KW-0547">Nucleotide-binding</keyword>
<evidence type="ECO:0000313" key="15">
    <source>
        <dbReference type="EMBL" id="TQL17563.1"/>
    </source>
</evidence>
<dbReference type="InterPro" id="IPR010232">
    <property type="entry name" value="UbiB"/>
</dbReference>
<evidence type="ECO:0000256" key="11">
    <source>
        <dbReference type="ARBA" id="ARBA00022989"/>
    </source>
</evidence>
<evidence type="ECO:0000256" key="12">
    <source>
        <dbReference type="ARBA" id="ARBA00023136"/>
    </source>
</evidence>
<keyword evidence="5" id="KW-0808">Transferase</keyword>
<dbReference type="UniPathway" id="UPA00232"/>
<dbReference type="InterPro" id="IPR011009">
    <property type="entry name" value="Kinase-like_dom_sf"/>
</dbReference>
<keyword evidence="3" id="KW-1003">Cell membrane</keyword>
<dbReference type="CDD" id="cd13972">
    <property type="entry name" value="UbiB"/>
    <property type="match status" value="1"/>
</dbReference>
<dbReference type="InterPro" id="IPR000719">
    <property type="entry name" value="Prot_kinase_dom"/>
</dbReference>
<dbReference type="RefSeq" id="WP_141919891.1">
    <property type="nucleotide sequence ID" value="NZ_VFOF01000001.1"/>
</dbReference>
<evidence type="ECO:0000256" key="6">
    <source>
        <dbReference type="ARBA" id="ARBA00022688"/>
    </source>
</evidence>
<comment type="pathway">
    <text evidence="1">Cofactor biosynthesis; ubiquinone biosynthesis [regulation].</text>
</comment>
<dbReference type="PROSITE" id="PS50011">
    <property type="entry name" value="PROTEIN_KINASE_DOM"/>
    <property type="match status" value="1"/>
</dbReference>
<evidence type="ECO:0000259" key="14">
    <source>
        <dbReference type="PROSITE" id="PS50011"/>
    </source>
</evidence>
<evidence type="ECO:0000256" key="13">
    <source>
        <dbReference type="SAM" id="Phobius"/>
    </source>
</evidence>
<evidence type="ECO:0000256" key="7">
    <source>
        <dbReference type="ARBA" id="ARBA00022692"/>
    </source>
</evidence>
<protein>
    <submittedName>
        <fullName evidence="15">2-octaprenylphenol hydroxylase</fullName>
    </submittedName>
</protein>
<keyword evidence="7 13" id="KW-0812">Transmembrane</keyword>
<evidence type="ECO:0000256" key="4">
    <source>
        <dbReference type="ARBA" id="ARBA00022519"/>
    </source>
</evidence>